<keyword evidence="6" id="KW-0472">Membrane</keyword>
<dbReference type="GO" id="GO:0005783">
    <property type="term" value="C:endoplasmic reticulum"/>
    <property type="evidence" value="ECO:0007669"/>
    <property type="project" value="TreeGrafter"/>
</dbReference>
<accession>A0A2A2KZQ5</accession>
<dbReference type="Proteomes" id="UP000218231">
    <property type="component" value="Unassembled WGS sequence"/>
</dbReference>
<evidence type="ECO:0000256" key="6">
    <source>
        <dbReference type="ARBA" id="ARBA00023136"/>
    </source>
</evidence>
<keyword evidence="3" id="KW-1133">Transmembrane helix</keyword>
<keyword evidence="2" id="KW-0812">Transmembrane</keyword>
<dbReference type="GO" id="GO:0005506">
    <property type="term" value="F:iron ion binding"/>
    <property type="evidence" value="ECO:0007669"/>
    <property type="project" value="InterPro"/>
</dbReference>
<dbReference type="GO" id="GO:0006643">
    <property type="term" value="P:membrane lipid metabolic process"/>
    <property type="evidence" value="ECO:0007669"/>
    <property type="project" value="TreeGrafter"/>
</dbReference>
<evidence type="ECO:0000256" key="4">
    <source>
        <dbReference type="ARBA" id="ARBA00023002"/>
    </source>
</evidence>
<keyword evidence="5" id="KW-0443">Lipid metabolism</keyword>
<evidence type="ECO:0000256" key="2">
    <source>
        <dbReference type="ARBA" id="ARBA00022692"/>
    </source>
</evidence>
<dbReference type="GO" id="GO:0016020">
    <property type="term" value="C:membrane"/>
    <property type="evidence" value="ECO:0007669"/>
    <property type="project" value="GOC"/>
</dbReference>
<comment type="caution">
    <text evidence="8">The sequence shown here is derived from an EMBL/GenBank/DDBJ whole genome shotgun (WGS) entry which is preliminary data.</text>
</comment>
<keyword evidence="9" id="KW-1185">Reference proteome</keyword>
<feature type="domain" description="Fatty acid hydroxylase" evidence="7">
    <location>
        <begin position="5"/>
        <end position="84"/>
    </location>
</feature>
<evidence type="ECO:0000313" key="8">
    <source>
        <dbReference type="EMBL" id="PAV79319.1"/>
    </source>
</evidence>
<name>A0A2A2KZQ5_9BILA</name>
<dbReference type="InterPro" id="IPR051689">
    <property type="entry name" value="Sterol_desaturase/TMEM195"/>
</dbReference>
<evidence type="ECO:0000256" key="3">
    <source>
        <dbReference type="ARBA" id="ARBA00022989"/>
    </source>
</evidence>
<evidence type="ECO:0000259" key="7">
    <source>
        <dbReference type="Pfam" id="PF04116"/>
    </source>
</evidence>
<dbReference type="GO" id="GO:0008610">
    <property type="term" value="P:lipid biosynthetic process"/>
    <property type="evidence" value="ECO:0007669"/>
    <property type="project" value="InterPro"/>
</dbReference>
<dbReference type="AlphaFoldDB" id="A0A2A2KZQ5"/>
<dbReference type="EMBL" id="LIAE01007432">
    <property type="protein sequence ID" value="PAV79319.1"/>
    <property type="molecule type" value="Genomic_DNA"/>
</dbReference>
<comment type="subcellular location">
    <subcellularLocation>
        <location evidence="1">Endomembrane system</location>
        <topology evidence="1">Multi-pass membrane protein</topology>
    </subcellularLocation>
</comment>
<dbReference type="GO" id="GO:0050479">
    <property type="term" value="F:glyceryl-ether monooxygenase activity"/>
    <property type="evidence" value="ECO:0007669"/>
    <property type="project" value="TreeGrafter"/>
</dbReference>
<evidence type="ECO:0000313" key="9">
    <source>
        <dbReference type="Proteomes" id="UP000218231"/>
    </source>
</evidence>
<proteinExistence type="predicted"/>
<keyword evidence="4" id="KW-0560">Oxidoreductase</keyword>
<dbReference type="PANTHER" id="PTHR21624:SF1">
    <property type="entry name" value="ALKYLGLYCEROL MONOOXYGENASE"/>
    <property type="match status" value="1"/>
</dbReference>
<dbReference type="PANTHER" id="PTHR21624">
    <property type="entry name" value="STEROL DESATURASE-RELATED PROTEIN"/>
    <property type="match status" value="1"/>
</dbReference>
<reference evidence="8 9" key="1">
    <citation type="journal article" date="2017" name="Curr. Biol.">
        <title>Genome architecture and evolution of a unichromosomal asexual nematode.</title>
        <authorList>
            <person name="Fradin H."/>
            <person name="Zegar C."/>
            <person name="Gutwein M."/>
            <person name="Lucas J."/>
            <person name="Kovtun M."/>
            <person name="Corcoran D."/>
            <person name="Baugh L.R."/>
            <person name="Kiontke K."/>
            <person name="Gunsalus K."/>
            <person name="Fitch D.H."/>
            <person name="Piano F."/>
        </authorList>
    </citation>
    <scope>NUCLEOTIDE SEQUENCE [LARGE SCALE GENOMIC DNA]</scope>
    <source>
        <strain evidence="8">PF1309</strain>
    </source>
</reference>
<organism evidence="8 9">
    <name type="scientific">Diploscapter pachys</name>
    <dbReference type="NCBI Taxonomy" id="2018661"/>
    <lineage>
        <taxon>Eukaryota</taxon>
        <taxon>Metazoa</taxon>
        <taxon>Ecdysozoa</taxon>
        <taxon>Nematoda</taxon>
        <taxon>Chromadorea</taxon>
        <taxon>Rhabditida</taxon>
        <taxon>Rhabditina</taxon>
        <taxon>Rhabditomorpha</taxon>
        <taxon>Rhabditoidea</taxon>
        <taxon>Rhabditidae</taxon>
        <taxon>Diploscapter</taxon>
    </lineage>
</organism>
<evidence type="ECO:0000256" key="1">
    <source>
        <dbReference type="ARBA" id="ARBA00004127"/>
    </source>
</evidence>
<gene>
    <name evidence="8" type="ORF">WR25_26192</name>
</gene>
<dbReference type="Pfam" id="PF04116">
    <property type="entry name" value="FA_hydroxylase"/>
    <property type="match status" value="1"/>
</dbReference>
<dbReference type="InterPro" id="IPR006694">
    <property type="entry name" value="Fatty_acid_hydroxylase"/>
</dbReference>
<dbReference type="STRING" id="2018661.A0A2A2KZQ5"/>
<dbReference type="OrthoDB" id="6354873at2759"/>
<protein>
    <recommendedName>
        <fullName evidence="7">Fatty acid hydroxylase domain-containing protein</fullName>
    </recommendedName>
</protein>
<sequence length="176" mass="20894">MDLVTWIFDILWCPFIPPNVYIVHQYFNFLYQFWIHTEMVPYLGPFEYILNTPSAHRVHHGRNPYCIDRNYGGVLIIWDRLFGTYAAERKDEELAYGLVDPVNSFDQLYTQFFDFKVYGFDKPLMRDENGKEMFTGLKEKLSSVVSPPGYFPGTKTRWFLFWKCNDNNEEGIPKVS</sequence>
<evidence type="ECO:0000256" key="5">
    <source>
        <dbReference type="ARBA" id="ARBA00023098"/>
    </source>
</evidence>